<dbReference type="eggNOG" id="ENOG5032RMG">
    <property type="taxonomic scope" value="Bacteria"/>
</dbReference>
<dbReference type="STRING" id="530564.Psta_1210"/>
<dbReference type="HOGENOM" id="CLU_120868_1_0_0"/>
<protein>
    <submittedName>
        <fullName evidence="1">Arsenical resistance operon trans-acting repressor ArsD</fullName>
    </submittedName>
</protein>
<dbReference type="GO" id="GO:0003677">
    <property type="term" value="F:DNA binding"/>
    <property type="evidence" value="ECO:0007669"/>
    <property type="project" value="InterPro"/>
</dbReference>
<dbReference type="OrthoDB" id="9801358at2"/>
<dbReference type="Gene3D" id="3.40.30.10">
    <property type="entry name" value="Glutaredoxin"/>
    <property type="match status" value="1"/>
</dbReference>
<dbReference type="AlphaFoldDB" id="D2R961"/>
<evidence type="ECO:0000313" key="2">
    <source>
        <dbReference type="Proteomes" id="UP000001887"/>
    </source>
</evidence>
<reference evidence="1 2" key="1">
    <citation type="journal article" date="2009" name="Stand. Genomic Sci.">
        <title>Complete genome sequence of Pirellula staleyi type strain (ATCC 27377).</title>
        <authorList>
            <person name="Clum A."/>
            <person name="Tindall B.J."/>
            <person name="Sikorski J."/>
            <person name="Ivanova N."/>
            <person name="Mavrommatis K."/>
            <person name="Lucas S."/>
            <person name="Glavina del Rio T."/>
            <person name="Nolan M."/>
            <person name="Chen F."/>
            <person name="Tice H."/>
            <person name="Pitluck S."/>
            <person name="Cheng J.F."/>
            <person name="Chertkov O."/>
            <person name="Brettin T."/>
            <person name="Han C."/>
            <person name="Detter J.C."/>
            <person name="Kuske C."/>
            <person name="Bruce D."/>
            <person name="Goodwin L."/>
            <person name="Ovchinikova G."/>
            <person name="Pati A."/>
            <person name="Mikhailova N."/>
            <person name="Chen A."/>
            <person name="Palaniappan K."/>
            <person name="Land M."/>
            <person name="Hauser L."/>
            <person name="Chang Y.J."/>
            <person name="Jeffries C.D."/>
            <person name="Chain P."/>
            <person name="Rohde M."/>
            <person name="Goker M."/>
            <person name="Bristow J."/>
            <person name="Eisen J.A."/>
            <person name="Markowitz V."/>
            <person name="Hugenholtz P."/>
            <person name="Kyrpides N.C."/>
            <person name="Klenk H.P."/>
            <person name="Lapidus A."/>
        </authorList>
    </citation>
    <scope>NUCLEOTIDE SEQUENCE [LARGE SCALE GENOMIC DNA]</scope>
    <source>
        <strain evidence="2">ATCC 27377 / DSM 6068 / ICPB 4128</strain>
    </source>
</reference>
<dbReference type="EMBL" id="CP001848">
    <property type="protein sequence ID" value="ADB15888.1"/>
    <property type="molecule type" value="Genomic_DNA"/>
</dbReference>
<name>D2R961_PIRSD</name>
<dbReference type="NCBIfam" id="NF033727">
    <property type="entry name" value="chaperon_ArsD"/>
    <property type="match status" value="1"/>
</dbReference>
<dbReference type="KEGG" id="psl:Psta_1210"/>
<sequence length="120" mass="13194">MTMQIFDKPMCCSTGICGAQVDQTLVRFASDLDWLRRQGVSVDRFNLSQQPQEFVNHEEVRALLGTKGVEALPIIFVEGQIVSQGIYPSRQLLASWAHVSMQEELPMVATGCCTPGGSCC</sequence>
<proteinExistence type="predicted"/>
<evidence type="ECO:0000313" key="1">
    <source>
        <dbReference type="EMBL" id="ADB15888.1"/>
    </source>
</evidence>
<keyword evidence="2" id="KW-1185">Reference proteome</keyword>
<dbReference type="Pfam" id="PF06953">
    <property type="entry name" value="ArsD"/>
    <property type="match status" value="1"/>
</dbReference>
<dbReference type="GO" id="GO:0046685">
    <property type="term" value="P:response to arsenic-containing substance"/>
    <property type="evidence" value="ECO:0007669"/>
    <property type="project" value="InterPro"/>
</dbReference>
<dbReference type="InterPro" id="IPR010712">
    <property type="entry name" value="Arsenical-R_ArsD"/>
</dbReference>
<dbReference type="Proteomes" id="UP000001887">
    <property type="component" value="Chromosome"/>
</dbReference>
<gene>
    <name evidence="1" type="ordered locus">Psta_1210</name>
</gene>
<dbReference type="GO" id="GO:0045892">
    <property type="term" value="P:negative regulation of DNA-templated transcription"/>
    <property type="evidence" value="ECO:0007669"/>
    <property type="project" value="InterPro"/>
</dbReference>
<organism evidence="1 2">
    <name type="scientific">Pirellula staleyi (strain ATCC 27377 / DSM 6068 / ICPB 4128)</name>
    <name type="common">Pirella staleyi</name>
    <dbReference type="NCBI Taxonomy" id="530564"/>
    <lineage>
        <taxon>Bacteria</taxon>
        <taxon>Pseudomonadati</taxon>
        <taxon>Planctomycetota</taxon>
        <taxon>Planctomycetia</taxon>
        <taxon>Pirellulales</taxon>
        <taxon>Pirellulaceae</taxon>
        <taxon>Pirellula</taxon>
    </lineage>
</organism>
<accession>D2R961</accession>